<sequence length="161" mass="16644">MKSWTLAAPGRRLERVAVACRRDGQQGGVVMHRHVRGAPVARAWLQTGFLAAAMAGGWLPAVAQGAIITVGLPGESGCAFTSLQTAINAAAASSGLDILRLSVGTFSAQRLQIMDSGDLAIEGGWLACTLPIPNAGTTTLSGQERTLRVRSLRTPGRGASP</sequence>
<dbReference type="RefSeq" id="WP_261697163.1">
    <property type="nucleotide sequence ID" value="NZ_CP104694.1"/>
</dbReference>
<proteinExistence type="predicted"/>
<gene>
    <name evidence="1" type="ORF">N4264_11435</name>
</gene>
<keyword evidence="2" id="KW-1185">Reference proteome</keyword>
<protein>
    <submittedName>
        <fullName evidence="1">Uncharacterized protein</fullName>
    </submittedName>
</protein>
<reference evidence="1" key="1">
    <citation type="submission" date="2022-09" db="EMBL/GenBank/DDBJ databases">
        <title>Tahibacter sp. nov., isolated from a fresh water.</title>
        <authorList>
            <person name="Baek J.H."/>
            <person name="Lee J.K."/>
            <person name="Kim J.M."/>
            <person name="Jeon C.O."/>
        </authorList>
    </citation>
    <scope>NUCLEOTIDE SEQUENCE</scope>
    <source>
        <strain evidence="1">W38</strain>
    </source>
</reference>
<evidence type="ECO:0000313" key="2">
    <source>
        <dbReference type="Proteomes" id="UP001064632"/>
    </source>
</evidence>
<name>A0ABY6BR21_9GAMM</name>
<dbReference type="Proteomes" id="UP001064632">
    <property type="component" value="Chromosome"/>
</dbReference>
<dbReference type="EMBL" id="CP104694">
    <property type="protein sequence ID" value="UXI70212.1"/>
    <property type="molecule type" value="Genomic_DNA"/>
</dbReference>
<evidence type="ECO:0000313" key="1">
    <source>
        <dbReference type="EMBL" id="UXI70212.1"/>
    </source>
</evidence>
<organism evidence="1 2">
    <name type="scientific">Tahibacter amnicola</name>
    <dbReference type="NCBI Taxonomy" id="2976241"/>
    <lineage>
        <taxon>Bacteria</taxon>
        <taxon>Pseudomonadati</taxon>
        <taxon>Pseudomonadota</taxon>
        <taxon>Gammaproteobacteria</taxon>
        <taxon>Lysobacterales</taxon>
        <taxon>Rhodanobacteraceae</taxon>
        <taxon>Tahibacter</taxon>
    </lineage>
</organism>
<accession>A0ABY6BR21</accession>